<comment type="caution">
    <text evidence="1">The sequence shown here is derived from an EMBL/GenBank/DDBJ whole genome shotgun (WGS) entry which is preliminary data.</text>
</comment>
<dbReference type="EMBL" id="PDLM01000005">
    <property type="protein sequence ID" value="RDW77111.1"/>
    <property type="molecule type" value="Genomic_DNA"/>
</dbReference>
<organism evidence="1 2">
    <name type="scientific">Coleophoma cylindrospora</name>
    <dbReference type="NCBI Taxonomy" id="1849047"/>
    <lineage>
        <taxon>Eukaryota</taxon>
        <taxon>Fungi</taxon>
        <taxon>Dikarya</taxon>
        <taxon>Ascomycota</taxon>
        <taxon>Pezizomycotina</taxon>
        <taxon>Leotiomycetes</taxon>
        <taxon>Helotiales</taxon>
        <taxon>Dermateaceae</taxon>
        <taxon>Coleophoma</taxon>
    </lineage>
</organism>
<gene>
    <name evidence="1" type="ORF">BP6252_05164</name>
</gene>
<dbReference type="AlphaFoldDB" id="A0A3D8RTH0"/>
<name>A0A3D8RTH0_9HELO</name>
<reference evidence="1 2" key="1">
    <citation type="journal article" date="2018" name="IMA Fungus">
        <title>IMA Genome-F 9: Draft genome sequence of Annulohypoxylon stygium, Aspergillus mulundensis, Berkeleyomyces basicola (syn. Thielaviopsis basicola), Ceratocystis smalleyi, two Cercospora beticola strains, Coleophoma cylindrospora, Fusarium fracticaudum, Phialophora cf. hyalina, and Morchella septimelata.</title>
        <authorList>
            <person name="Wingfield B.D."/>
            <person name="Bills G.F."/>
            <person name="Dong Y."/>
            <person name="Huang W."/>
            <person name="Nel W.J."/>
            <person name="Swalarsk-Parry B.S."/>
            <person name="Vaghefi N."/>
            <person name="Wilken P.M."/>
            <person name="An Z."/>
            <person name="de Beer Z.W."/>
            <person name="De Vos L."/>
            <person name="Chen L."/>
            <person name="Duong T.A."/>
            <person name="Gao Y."/>
            <person name="Hammerbacher A."/>
            <person name="Kikkert J.R."/>
            <person name="Li Y."/>
            <person name="Li H."/>
            <person name="Li K."/>
            <person name="Li Q."/>
            <person name="Liu X."/>
            <person name="Ma X."/>
            <person name="Naidoo K."/>
            <person name="Pethybridge S.J."/>
            <person name="Sun J."/>
            <person name="Steenkamp E.T."/>
            <person name="van der Nest M.A."/>
            <person name="van Wyk S."/>
            <person name="Wingfield M.J."/>
            <person name="Xiong C."/>
            <person name="Yue Q."/>
            <person name="Zhang X."/>
        </authorList>
    </citation>
    <scope>NUCLEOTIDE SEQUENCE [LARGE SCALE GENOMIC DNA]</scope>
    <source>
        <strain evidence="1 2">BP6252</strain>
    </source>
</reference>
<dbReference type="Proteomes" id="UP000256645">
    <property type="component" value="Unassembled WGS sequence"/>
</dbReference>
<accession>A0A3D8RTH0</accession>
<sequence length="98" mass="11310">MAVIIIRKPLTEAERKDPSPFRAVMARLLKELEALIRKRNRNNRPLPELSDEALSQNVQDILALIDAHYMPQKVSDGLKEEREIIETFGSFLESLRPE</sequence>
<evidence type="ECO:0000313" key="2">
    <source>
        <dbReference type="Proteomes" id="UP000256645"/>
    </source>
</evidence>
<evidence type="ECO:0000313" key="1">
    <source>
        <dbReference type="EMBL" id="RDW77111.1"/>
    </source>
</evidence>
<protein>
    <submittedName>
        <fullName evidence="1">Uncharacterized protein</fullName>
    </submittedName>
</protein>
<proteinExistence type="predicted"/>
<keyword evidence="2" id="KW-1185">Reference proteome</keyword>